<comment type="caution">
    <text evidence="1">The sequence shown here is derived from an EMBL/GenBank/DDBJ whole genome shotgun (WGS) entry which is preliminary data.</text>
</comment>
<reference evidence="1 2" key="1">
    <citation type="submission" date="2008-10" db="EMBL/GenBank/DDBJ databases">
        <title>Draft genome sequence of Desulvovibrio piger (ATCC 29098).</title>
        <authorList>
            <person name="Sudarsanam P."/>
            <person name="Ley R."/>
            <person name="Guruge J."/>
            <person name="Turnbaugh P.J."/>
            <person name="Mahowald M."/>
            <person name="Liep D."/>
            <person name="Gordon J."/>
        </authorList>
    </citation>
    <scope>NUCLEOTIDE SEQUENCE [LARGE SCALE GENOMIC DNA]</scope>
    <source>
        <strain evidence="1 2">ATCC 29098</strain>
    </source>
</reference>
<dbReference type="Proteomes" id="UP000003676">
    <property type="component" value="Unassembled WGS sequence"/>
</dbReference>
<gene>
    <name evidence="1" type="ORF">DESPIG_02937</name>
</gene>
<accession>B6WXV7</accession>
<dbReference type="EMBL" id="ABXU01000084">
    <property type="protein sequence ID" value="EEB32195.1"/>
    <property type="molecule type" value="Genomic_DNA"/>
</dbReference>
<evidence type="ECO:0000313" key="2">
    <source>
        <dbReference type="Proteomes" id="UP000003676"/>
    </source>
</evidence>
<sequence length="42" mass="4313">MARALCGGRVCCFFCCPSRSFANKKSPGSDAPGAFLMSAGIP</sequence>
<reference evidence="1 2" key="2">
    <citation type="submission" date="2008-10" db="EMBL/GenBank/DDBJ databases">
        <authorList>
            <person name="Fulton L."/>
            <person name="Clifton S."/>
            <person name="Fulton B."/>
            <person name="Xu J."/>
            <person name="Minx P."/>
            <person name="Pepin K.H."/>
            <person name="Johnson M."/>
            <person name="Bhonagiri V."/>
            <person name="Nash W.E."/>
            <person name="Mardis E.R."/>
            <person name="Wilson R.K."/>
        </authorList>
    </citation>
    <scope>NUCLEOTIDE SEQUENCE [LARGE SCALE GENOMIC DNA]</scope>
    <source>
        <strain evidence="1 2">ATCC 29098</strain>
    </source>
</reference>
<name>B6WXV7_9BACT</name>
<proteinExistence type="predicted"/>
<dbReference type="HOGENOM" id="CLU_3250539_0_0_7"/>
<evidence type="ECO:0000313" key="1">
    <source>
        <dbReference type="EMBL" id="EEB32195.1"/>
    </source>
</evidence>
<dbReference type="AlphaFoldDB" id="B6WXV7"/>
<protein>
    <submittedName>
        <fullName evidence="1">Uncharacterized protein</fullName>
    </submittedName>
</protein>
<organism evidence="1 2">
    <name type="scientific">Desulfovibrio piger ATCC 29098</name>
    <dbReference type="NCBI Taxonomy" id="411464"/>
    <lineage>
        <taxon>Bacteria</taxon>
        <taxon>Pseudomonadati</taxon>
        <taxon>Thermodesulfobacteriota</taxon>
        <taxon>Desulfovibrionia</taxon>
        <taxon>Desulfovibrionales</taxon>
        <taxon>Desulfovibrionaceae</taxon>
        <taxon>Desulfovibrio</taxon>
    </lineage>
</organism>